<dbReference type="AlphaFoldDB" id="A0A914I4E7"/>
<evidence type="ECO:0000313" key="1">
    <source>
        <dbReference type="Proteomes" id="UP000887572"/>
    </source>
</evidence>
<name>A0A914I4E7_GLORO</name>
<organism evidence="1 2">
    <name type="scientific">Globodera rostochiensis</name>
    <name type="common">Golden nematode worm</name>
    <name type="synonym">Heterodera rostochiensis</name>
    <dbReference type="NCBI Taxonomy" id="31243"/>
    <lineage>
        <taxon>Eukaryota</taxon>
        <taxon>Metazoa</taxon>
        <taxon>Ecdysozoa</taxon>
        <taxon>Nematoda</taxon>
        <taxon>Chromadorea</taxon>
        <taxon>Rhabditida</taxon>
        <taxon>Tylenchina</taxon>
        <taxon>Tylenchomorpha</taxon>
        <taxon>Tylenchoidea</taxon>
        <taxon>Heteroderidae</taxon>
        <taxon>Heteroderinae</taxon>
        <taxon>Globodera</taxon>
    </lineage>
</organism>
<reference evidence="2" key="1">
    <citation type="submission" date="2022-11" db="UniProtKB">
        <authorList>
            <consortium name="WormBaseParasite"/>
        </authorList>
    </citation>
    <scope>IDENTIFICATION</scope>
</reference>
<protein>
    <submittedName>
        <fullName evidence="2">Uncharacterized protein</fullName>
    </submittedName>
</protein>
<keyword evidence="1" id="KW-1185">Reference proteome</keyword>
<dbReference type="Proteomes" id="UP000887572">
    <property type="component" value="Unplaced"/>
</dbReference>
<accession>A0A914I4E7</accession>
<evidence type="ECO:0000313" key="2">
    <source>
        <dbReference type="WBParaSite" id="Gr19_v10_g741.t2"/>
    </source>
</evidence>
<sequence>MADYAEWKVHFDAMIAVARKQANITRPARQCTKPGHAYLAWVHPDFPNKVRLSRILNDPVHPGVTTYWPHQLVTYRQLIASIAWRRSLGPLELKRILRRRQVNTSAHHIIMAWLARLFIFQRDNGARMPIDNPAILRRDYSNLLFSAPQLDGPNSTNRIVTIY</sequence>
<proteinExistence type="predicted"/>
<dbReference type="WBParaSite" id="Gr19_v10_g741.t2">
    <property type="protein sequence ID" value="Gr19_v10_g741.t2"/>
    <property type="gene ID" value="Gr19_v10_g741"/>
</dbReference>